<sequence length="514" mass="58400">MCFVTETTPMYVPDGGVGVNSPRFWGMNVEQGKKYKVVLYIRSLLSVNILVSLTGSNGLQTLATANIIAADVSNWTKTEILLEAKETNHNARLQLTTSRRVVWFDQVSAMPLDTYKTAFVVDFSRDERILSVQSGLRSFDILSCNSMTLDFKFFNIHVEFIYLKISLPTDLLVETWFLKRSFYHVCRFETLIHQIPSSCCIYSKEHVLNASPDLHIRPFLQSAALSSVGPSYENFHFGDIWRYWTDEGLGLATLSFFRKSWKVEFAKGALDSGWGSVRAAMGHLEPFDLRYVAVGNEDCGKKNYRGNYLKFYDAIRHAYPDIIFISNCGGSTRQLYHPTHFYDCHVRYDSHFAACTIEISIVLQIKFWFSVRGSAAWQHTVLFFDLVVRITVMQKWCFLWLVNLMTHHAVVQSEYAVTGNDASTGSLLAALAEFGFLTSLERNRSIVLLALASVILIRDFRICTCKTVKGVRCSVRAAMGHPEPFNLRYVAVGNEDCGKNYYGMLLILSIIFVL</sequence>
<proteinExistence type="predicted"/>
<dbReference type="Pfam" id="PF22848">
    <property type="entry name" value="ASD1_dom"/>
    <property type="match status" value="1"/>
</dbReference>
<comment type="caution">
    <text evidence="2">The sequence shown here is derived from an EMBL/GenBank/DDBJ whole genome shotgun (WGS) entry which is preliminary data.</text>
</comment>
<name>A0AAV6I2L7_9ERIC</name>
<dbReference type="GO" id="GO:0046556">
    <property type="term" value="F:alpha-L-arabinofuranosidase activity"/>
    <property type="evidence" value="ECO:0007669"/>
    <property type="project" value="TreeGrafter"/>
</dbReference>
<evidence type="ECO:0000259" key="1">
    <source>
        <dbReference type="Pfam" id="PF22848"/>
    </source>
</evidence>
<dbReference type="InterPro" id="IPR051563">
    <property type="entry name" value="Glycosyl_Hydrolase_51"/>
</dbReference>
<feature type="domain" description="Alpha-L-arabinofuranosidase 1 catalytic" evidence="1">
    <location>
        <begin position="263"/>
        <end position="348"/>
    </location>
</feature>
<dbReference type="PANTHER" id="PTHR31776:SF0">
    <property type="entry name" value="ALPHA-L-ARABINOFURANOSIDASE 1"/>
    <property type="match status" value="1"/>
</dbReference>
<protein>
    <recommendedName>
        <fullName evidence="1">Alpha-L-arabinofuranosidase 1 catalytic domain-containing protein</fullName>
    </recommendedName>
</protein>
<organism evidence="2 3">
    <name type="scientific">Rhododendron griersonianum</name>
    <dbReference type="NCBI Taxonomy" id="479676"/>
    <lineage>
        <taxon>Eukaryota</taxon>
        <taxon>Viridiplantae</taxon>
        <taxon>Streptophyta</taxon>
        <taxon>Embryophyta</taxon>
        <taxon>Tracheophyta</taxon>
        <taxon>Spermatophyta</taxon>
        <taxon>Magnoliopsida</taxon>
        <taxon>eudicotyledons</taxon>
        <taxon>Gunneridae</taxon>
        <taxon>Pentapetalae</taxon>
        <taxon>asterids</taxon>
        <taxon>Ericales</taxon>
        <taxon>Ericaceae</taxon>
        <taxon>Ericoideae</taxon>
        <taxon>Rhodoreae</taxon>
        <taxon>Rhododendron</taxon>
    </lineage>
</organism>
<dbReference type="Gene3D" id="3.20.20.80">
    <property type="entry name" value="Glycosidases"/>
    <property type="match status" value="2"/>
</dbReference>
<evidence type="ECO:0000313" key="2">
    <source>
        <dbReference type="EMBL" id="KAG5521792.1"/>
    </source>
</evidence>
<reference evidence="2" key="1">
    <citation type="submission" date="2020-08" db="EMBL/GenBank/DDBJ databases">
        <title>Plant Genome Project.</title>
        <authorList>
            <person name="Zhang R.-G."/>
        </authorList>
    </citation>
    <scope>NUCLEOTIDE SEQUENCE</scope>
    <source>
        <strain evidence="2">WSP0</strain>
        <tissue evidence="2">Leaf</tissue>
    </source>
</reference>
<dbReference type="InterPro" id="IPR055235">
    <property type="entry name" value="ASD1_cat"/>
</dbReference>
<gene>
    <name evidence="2" type="ORF">RHGRI_034124</name>
</gene>
<dbReference type="Gene3D" id="2.60.120.260">
    <property type="entry name" value="Galactose-binding domain-like"/>
    <property type="match status" value="1"/>
</dbReference>
<evidence type="ECO:0000313" key="3">
    <source>
        <dbReference type="Proteomes" id="UP000823749"/>
    </source>
</evidence>
<dbReference type="Proteomes" id="UP000823749">
    <property type="component" value="Chromosome 12"/>
</dbReference>
<dbReference type="PANTHER" id="PTHR31776">
    <property type="entry name" value="ALPHA-L-ARABINOFURANOSIDASE 1"/>
    <property type="match status" value="1"/>
</dbReference>
<accession>A0AAV6I2L7</accession>
<keyword evidence="3" id="KW-1185">Reference proteome</keyword>
<dbReference type="SUPFAM" id="SSF51445">
    <property type="entry name" value="(Trans)glycosidases"/>
    <property type="match status" value="1"/>
</dbReference>
<dbReference type="AlphaFoldDB" id="A0AAV6I2L7"/>
<dbReference type="InterPro" id="IPR017853">
    <property type="entry name" value="GH"/>
</dbReference>
<dbReference type="EMBL" id="JACTNZ010000012">
    <property type="protein sequence ID" value="KAG5521792.1"/>
    <property type="molecule type" value="Genomic_DNA"/>
</dbReference>